<gene>
    <name evidence="1" type="ORF">AW11_03626</name>
</gene>
<evidence type="ECO:0000313" key="2">
    <source>
        <dbReference type="Proteomes" id="UP000022141"/>
    </source>
</evidence>
<name>A0A011NRC8_ACCRE</name>
<dbReference type="EMBL" id="JEMY01000057">
    <property type="protein sequence ID" value="EXI85303.1"/>
    <property type="molecule type" value="Genomic_DNA"/>
</dbReference>
<sequence>MRGFQPYCAACHQSAETFPPNFLHGPPAEVGARLRHCAQRLYVRLAMADLAPAQRAKTPMPPESMLPAFASDTQAWRSSPVRAAMLAQVTQWLRAETGRPPQLATLLAGGYEALRPCLPAH</sequence>
<evidence type="ECO:0000313" key="1">
    <source>
        <dbReference type="EMBL" id="EXI85303.1"/>
    </source>
</evidence>
<protein>
    <submittedName>
        <fullName evidence="1">Uncharacterized protein</fullName>
    </submittedName>
</protein>
<keyword evidence="2" id="KW-1185">Reference proteome</keyword>
<dbReference type="Proteomes" id="UP000022141">
    <property type="component" value="Unassembled WGS sequence"/>
</dbReference>
<comment type="caution">
    <text evidence="1">The sequence shown here is derived from an EMBL/GenBank/DDBJ whole genome shotgun (WGS) entry which is preliminary data.</text>
</comment>
<dbReference type="PATRIC" id="fig|1454004.3.peg.3728"/>
<organism evidence="1 2">
    <name type="scientific">Accumulibacter regalis</name>
    <dbReference type="NCBI Taxonomy" id="522306"/>
    <lineage>
        <taxon>Bacteria</taxon>
        <taxon>Pseudomonadati</taxon>
        <taxon>Pseudomonadota</taxon>
        <taxon>Betaproteobacteria</taxon>
        <taxon>Candidatus Accumulibacter</taxon>
    </lineage>
</organism>
<reference evidence="1" key="1">
    <citation type="submission" date="2014-02" db="EMBL/GenBank/DDBJ databases">
        <title>Expanding our view of genomic diversity in Candidatus Accumulibacter clades.</title>
        <authorList>
            <person name="Skennerton C.T."/>
            <person name="Barr J.J."/>
            <person name="Slater F.R."/>
            <person name="Bond P.L."/>
            <person name="Tyson G.W."/>
        </authorList>
    </citation>
    <scope>NUCLEOTIDE SEQUENCE [LARGE SCALE GENOMIC DNA]</scope>
</reference>
<dbReference type="STRING" id="1454004.AW11_03626"/>
<dbReference type="AlphaFoldDB" id="A0A011NRC8"/>
<accession>A0A011NRC8</accession>
<proteinExistence type="predicted"/>